<dbReference type="SUPFAM" id="SSF56954">
    <property type="entry name" value="Outer membrane efflux proteins (OEP)"/>
    <property type="match status" value="1"/>
</dbReference>
<reference evidence="2" key="1">
    <citation type="journal article" date="2019" name="Int. J. Syst. Evol. Microbiol.">
        <title>The Global Catalogue of Microorganisms (GCM) 10K type strain sequencing project: providing services to taxonomists for standard genome sequencing and annotation.</title>
        <authorList>
            <consortium name="The Broad Institute Genomics Platform"/>
            <consortium name="The Broad Institute Genome Sequencing Center for Infectious Disease"/>
            <person name="Wu L."/>
            <person name="Ma J."/>
        </authorList>
    </citation>
    <scope>NUCLEOTIDE SEQUENCE [LARGE SCALE GENOMIC DNA]</scope>
    <source>
        <strain evidence="2">KACC 11407</strain>
    </source>
</reference>
<dbReference type="EMBL" id="JBHSNM010000001">
    <property type="protein sequence ID" value="MFC5568830.1"/>
    <property type="molecule type" value="Genomic_DNA"/>
</dbReference>
<organism evidence="1 2">
    <name type="scientific">Lysobacter yangpyeongensis</name>
    <dbReference type="NCBI Taxonomy" id="346182"/>
    <lineage>
        <taxon>Bacteria</taxon>
        <taxon>Pseudomonadati</taxon>
        <taxon>Pseudomonadota</taxon>
        <taxon>Gammaproteobacteria</taxon>
        <taxon>Lysobacterales</taxon>
        <taxon>Lysobacteraceae</taxon>
        <taxon>Lysobacter</taxon>
    </lineage>
</organism>
<protein>
    <submittedName>
        <fullName evidence="1">Uncharacterized protein</fullName>
    </submittedName>
</protein>
<accession>A0ABW0SIN3</accession>
<evidence type="ECO:0000313" key="2">
    <source>
        <dbReference type="Proteomes" id="UP001596036"/>
    </source>
</evidence>
<name>A0ABW0SIN3_9GAMM</name>
<dbReference type="Proteomes" id="UP001596036">
    <property type="component" value="Unassembled WGS sequence"/>
</dbReference>
<dbReference type="PANTHER" id="PTHR30203">
    <property type="entry name" value="OUTER MEMBRANE CATION EFFLUX PROTEIN"/>
    <property type="match status" value="1"/>
</dbReference>
<sequence length="332" mass="36423">MEPIRRFHNATQHETDESALQVWWQTFGDAVLNRFVEACLKQNAELSLASLRVAEACVGLTRTLEDMATQPDCLKAWSLFHSLRVRLVAATARTYVDVLALQERLLCADLAIRHQSGLLQYGRAPTTDRAFDANHSAQAADLPELHLHRVRLQGERDAALAGLAWLVGEPLDLVLARIDGRLLPPPISAIPAPGTPDSLELRRPDLLATALQSGSQQSQDVHQARVDAIRHEQAFDRAVCEVERALAVLTAAIGESRPARAAALSAGNRASALVQKMRTGQPDHEAMLHANRLYHAHCDREIEVRARGYRALVDLYEALGAGWPAPIEAAEA</sequence>
<dbReference type="RefSeq" id="WP_386752525.1">
    <property type="nucleotide sequence ID" value="NZ_JBHSNM010000001.1"/>
</dbReference>
<gene>
    <name evidence="1" type="ORF">ACFPN1_01965</name>
</gene>
<keyword evidence="2" id="KW-1185">Reference proteome</keyword>
<dbReference type="Gene3D" id="1.20.1600.10">
    <property type="entry name" value="Outer membrane efflux proteins (OEP)"/>
    <property type="match status" value="1"/>
</dbReference>
<dbReference type="InterPro" id="IPR010131">
    <property type="entry name" value="MdtP/NodT-like"/>
</dbReference>
<dbReference type="PANTHER" id="PTHR30203:SF29">
    <property type="entry name" value="PROTEIN CYAE"/>
    <property type="match status" value="1"/>
</dbReference>
<comment type="caution">
    <text evidence="1">The sequence shown here is derived from an EMBL/GenBank/DDBJ whole genome shotgun (WGS) entry which is preliminary data.</text>
</comment>
<evidence type="ECO:0000313" key="1">
    <source>
        <dbReference type="EMBL" id="MFC5568830.1"/>
    </source>
</evidence>
<proteinExistence type="predicted"/>